<dbReference type="PANTHER" id="PTHR10953:SF102">
    <property type="entry name" value="ADENYLYLTRANSFERASE AND SULFURTRANSFERASE MOCS3"/>
    <property type="match status" value="1"/>
</dbReference>
<dbReference type="GO" id="GO:0008641">
    <property type="term" value="F:ubiquitin-like modifier activating enzyme activity"/>
    <property type="evidence" value="ECO:0007669"/>
    <property type="project" value="InterPro"/>
</dbReference>
<keyword evidence="2" id="KW-0548">Nucleotidyltransferase</keyword>
<organism evidence="2 3">
    <name type="scientific">Moraxella bovis</name>
    <dbReference type="NCBI Taxonomy" id="476"/>
    <lineage>
        <taxon>Bacteria</taxon>
        <taxon>Pseudomonadati</taxon>
        <taxon>Pseudomonadota</taxon>
        <taxon>Gammaproteobacteria</taxon>
        <taxon>Moraxellales</taxon>
        <taxon>Moraxellaceae</taxon>
        <taxon>Moraxella</taxon>
    </lineage>
</organism>
<evidence type="ECO:0000313" key="3">
    <source>
        <dbReference type="Proteomes" id="UP000254133"/>
    </source>
</evidence>
<dbReference type="AlphaFoldDB" id="A0A378PRR5"/>
<dbReference type="GO" id="GO:0016779">
    <property type="term" value="F:nucleotidyltransferase activity"/>
    <property type="evidence" value="ECO:0007669"/>
    <property type="project" value="UniProtKB-KW"/>
</dbReference>
<proteinExistence type="predicted"/>
<dbReference type="InterPro" id="IPR035985">
    <property type="entry name" value="Ubiquitin-activating_enz"/>
</dbReference>
<dbReference type="InterPro" id="IPR045886">
    <property type="entry name" value="ThiF/MoeB/HesA"/>
</dbReference>
<feature type="domain" description="THIF-type NAD/FAD binding fold" evidence="1">
    <location>
        <begin position="89"/>
        <end position="158"/>
    </location>
</feature>
<dbReference type="EMBL" id="UGPZ01000002">
    <property type="protein sequence ID" value="STY90633.1"/>
    <property type="molecule type" value="Genomic_DNA"/>
</dbReference>
<dbReference type="Gene3D" id="3.90.930.70">
    <property type="match status" value="1"/>
</dbReference>
<protein>
    <submittedName>
        <fullName evidence="2">Probable adenylyltransferase/sulfurtransferase MoeZ</fullName>
    </submittedName>
</protein>
<dbReference type="InterPro" id="IPR000594">
    <property type="entry name" value="ThiF_NAD_FAD-bd"/>
</dbReference>
<dbReference type="Proteomes" id="UP000254133">
    <property type="component" value="Unassembled WGS sequence"/>
</dbReference>
<evidence type="ECO:0000313" key="2">
    <source>
        <dbReference type="EMBL" id="STY90633.1"/>
    </source>
</evidence>
<keyword evidence="2" id="KW-0808">Transferase</keyword>
<accession>A0A378PRR5</accession>
<dbReference type="Gene3D" id="3.40.50.720">
    <property type="entry name" value="NAD(P)-binding Rossmann-like Domain"/>
    <property type="match status" value="1"/>
</dbReference>
<dbReference type="SUPFAM" id="SSF69572">
    <property type="entry name" value="Activating enzymes of the ubiquitin-like proteins"/>
    <property type="match status" value="1"/>
</dbReference>
<dbReference type="GO" id="GO:0005737">
    <property type="term" value="C:cytoplasm"/>
    <property type="evidence" value="ECO:0007669"/>
    <property type="project" value="TreeGrafter"/>
</dbReference>
<reference evidence="2 3" key="1">
    <citation type="submission" date="2018-06" db="EMBL/GenBank/DDBJ databases">
        <authorList>
            <consortium name="Pathogen Informatics"/>
            <person name="Doyle S."/>
        </authorList>
    </citation>
    <scope>NUCLEOTIDE SEQUENCE [LARGE SCALE GENOMIC DNA]</scope>
    <source>
        <strain evidence="2 3">NCTC9426</strain>
    </source>
</reference>
<dbReference type="Pfam" id="PF00899">
    <property type="entry name" value="ThiF"/>
    <property type="match status" value="1"/>
</dbReference>
<dbReference type="PANTHER" id="PTHR10953">
    <property type="entry name" value="UBIQUITIN-ACTIVATING ENZYME E1"/>
    <property type="match status" value="1"/>
</dbReference>
<name>A0A378PRR5_MORBO</name>
<gene>
    <name evidence="2" type="primary">moeZ</name>
    <name evidence="2" type="ORF">NCTC9426_00655</name>
</gene>
<sequence length="168" mass="19227">MYYTSKQISFGILDDKNYVISSGSKQELTADIKFFDKLVDLCDFCLDGKKEIDIINFMKASEIDEYCLQYLLNNRYILPKKIDFSDRYSRNHLYYETVGYDSDLVQKAISRSHIVCVGAGGIGNIISYLTASLGVQKITLVDDDIIEKTNLNRQFFLENTILVAKKSI</sequence>
<dbReference type="GO" id="GO:0004792">
    <property type="term" value="F:thiosulfate-cyanide sulfurtransferase activity"/>
    <property type="evidence" value="ECO:0007669"/>
    <property type="project" value="TreeGrafter"/>
</dbReference>
<evidence type="ECO:0000259" key="1">
    <source>
        <dbReference type="Pfam" id="PF00899"/>
    </source>
</evidence>